<dbReference type="OrthoDB" id="2129662at2759"/>
<evidence type="ECO:0000256" key="2">
    <source>
        <dbReference type="SAM" id="MobiDB-lite"/>
    </source>
</evidence>
<evidence type="ECO:0000313" key="3">
    <source>
        <dbReference type="EMBL" id="ETW76296.1"/>
    </source>
</evidence>
<dbReference type="HOGENOM" id="CLU_402804_0_0_1"/>
<organism evidence="3 4">
    <name type="scientific">Heterobasidion irregulare (strain TC 32-1)</name>
    <dbReference type="NCBI Taxonomy" id="747525"/>
    <lineage>
        <taxon>Eukaryota</taxon>
        <taxon>Fungi</taxon>
        <taxon>Dikarya</taxon>
        <taxon>Basidiomycota</taxon>
        <taxon>Agaricomycotina</taxon>
        <taxon>Agaricomycetes</taxon>
        <taxon>Russulales</taxon>
        <taxon>Bondarzewiaceae</taxon>
        <taxon>Heterobasidion</taxon>
        <taxon>Heterobasidion annosum species complex</taxon>
    </lineage>
</organism>
<protein>
    <submittedName>
        <fullName evidence="3">Uncharacterized protein</fullName>
    </submittedName>
</protein>
<dbReference type="GeneID" id="20672404"/>
<sequence>MEQYFYVPNDALNGTSSDYDIHPDNRHVPQELSFFTEPSLGMPSVDPHAYPSPYPSPAHHDAPMPRSDHFDSRGVQDFAQHNPPVEAYFPPPIRGHVSQPVSDNSPRPLNQATQLEVLRETRRIRELELQIAEEQRRHSEERRKEREAELALAEIHLRATSAPHVTSSSTPQQFNWLNPSMEDLFGFGTPSTLVPSTSQIPLPSYLPMETSTLHESATLNTVPQPSEVSAPSSTNLGGKKKTIRLVKEHQAHCASCHKLMCHLQLRGERSELDVRYDMSYQCDECLPLQSTQSSRKRTNQVEDTALPTVCTVCTRVQGHGGFIARDKAPLMFTVEVICIPCSEKYKRNCGGGSTKGGIGKWRCKELFDDNRKTCRLSHARLGARDMELSVWEIPQDVAGKKELPALQEACEQMRREHFYAKLAVPEVLEHQDAIRTFADIEEKIIKHEFPARHLWTDPPQSAGHHIYVALTWTKARARRDKSKPEWTQSSKEEKSMDEWVAYNTRRSNVLMPANSILCGAWITEWVVPDRTLLMGTILPFDYGDVEDRSTFSYGEILQRILNEIMQHNADFPNDPWHPPEHLWAAIKSSPYTLRQRLMETLKRRLGFIPIEEYLTRYPDTTRRMFSAEASSIARSVDRRLVVDEELSVMARYLGKAITLEGLERMRARHLNKIPRIMEAASSE</sequence>
<feature type="region of interest" description="Disordered" evidence="2">
    <location>
        <begin position="37"/>
        <end position="70"/>
    </location>
</feature>
<keyword evidence="1" id="KW-0175">Coiled coil</keyword>
<dbReference type="AlphaFoldDB" id="W4JTV9"/>
<keyword evidence="4" id="KW-1185">Reference proteome</keyword>
<dbReference type="eggNOG" id="ENOG502RY1H">
    <property type="taxonomic scope" value="Eukaryota"/>
</dbReference>
<gene>
    <name evidence="3" type="ORF">HETIRDRAFT_389274</name>
</gene>
<accession>W4JTV9</accession>
<dbReference type="EMBL" id="KI925464">
    <property type="protein sequence ID" value="ETW76296.1"/>
    <property type="molecule type" value="Genomic_DNA"/>
</dbReference>
<evidence type="ECO:0000256" key="1">
    <source>
        <dbReference type="SAM" id="Coils"/>
    </source>
</evidence>
<dbReference type="Proteomes" id="UP000030671">
    <property type="component" value="Unassembled WGS sequence"/>
</dbReference>
<dbReference type="InParanoid" id="W4JTV9"/>
<dbReference type="RefSeq" id="XP_009551222.1">
    <property type="nucleotide sequence ID" value="XM_009552927.1"/>
</dbReference>
<feature type="compositionally biased region" description="Basic and acidic residues" evidence="2">
    <location>
        <begin position="58"/>
        <end position="70"/>
    </location>
</feature>
<proteinExistence type="predicted"/>
<feature type="coiled-coil region" evidence="1">
    <location>
        <begin position="110"/>
        <end position="151"/>
    </location>
</feature>
<dbReference type="KEGG" id="hir:HETIRDRAFT_389274"/>
<reference evidence="3 4" key="1">
    <citation type="journal article" date="2012" name="New Phytol.">
        <title>Insight into trade-off between wood decay and parasitism from the genome of a fungal forest pathogen.</title>
        <authorList>
            <person name="Olson A."/>
            <person name="Aerts A."/>
            <person name="Asiegbu F."/>
            <person name="Belbahri L."/>
            <person name="Bouzid O."/>
            <person name="Broberg A."/>
            <person name="Canback B."/>
            <person name="Coutinho P.M."/>
            <person name="Cullen D."/>
            <person name="Dalman K."/>
            <person name="Deflorio G."/>
            <person name="van Diepen L.T."/>
            <person name="Dunand C."/>
            <person name="Duplessis S."/>
            <person name="Durling M."/>
            <person name="Gonthier P."/>
            <person name="Grimwood J."/>
            <person name="Fossdal C.G."/>
            <person name="Hansson D."/>
            <person name="Henrissat B."/>
            <person name="Hietala A."/>
            <person name="Himmelstrand K."/>
            <person name="Hoffmeister D."/>
            <person name="Hogberg N."/>
            <person name="James T.Y."/>
            <person name="Karlsson M."/>
            <person name="Kohler A."/>
            <person name="Kues U."/>
            <person name="Lee Y.H."/>
            <person name="Lin Y.C."/>
            <person name="Lind M."/>
            <person name="Lindquist E."/>
            <person name="Lombard V."/>
            <person name="Lucas S."/>
            <person name="Lunden K."/>
            <person name="Morin E."/>
            <person name="Murat C."/>
            <person name="Park J."/>
            <person name="Raffaello T."/>
            <person name="Rouze P."/>
            <person name="Salamov A."/>
            <person name="Schmutz J."/>
            <person name="Solheim H."/>
            <person name="Stahlberg J."/>
            <person name="Velez H."/>
            <person name="de Vries R.P."/>
            <person name="Wiebenga A."/>
            <person name="Woodward S."/>
            <person name="Yakovlev I."/>
            <person name="Garbelotto M."/>
            <person name="Martin F."/>
            <person name="Grigoriev I.V."/>
            <person name="Stenlid J."/>
        </authorList>
    </citation>
    <scope>NUCLEOTIDE SEQUENCE [LARGE SCALE GENOMIC DNA]</scope>
    <source>
        <strain evidence="3 4">TC 32-1</strain>
    </source>
</reference>
<name>W4JTV9_HETIT</name>
<evidence type="ECO:0000313" key="4">
    <source>
        <dbReference type="Proteomes" id="UP000030671"/>
    </source>
</evidence>